<comment type="caution">
    <text evidence="4">The sequence shown here is derived from an EMBL/GenBank/DDBJ whole genome shotgun (WGS) entry which is preliminary data.</text>
</comment>
<feature type="compositionally biased region" description="Basic and acidic residues" evidence="2">
    <location>
        <begin position="654"/>
        <end position="668"/>
    </location>
</feature>
<dbReference type="AlphaFoldDB" id="A0AA47NLM2"/>
<evidence type="ECO:0000256" key="2">
    <source>
        <dbReference type="SAM" id="MobiDB-lite"/>
    </source>
</evidence>
<evidence type="ECO:0000313" key="4">
    <source>
        <dbReference type="EMBL" id="KAK0130866.1"/>
    </source>
</evidence>
<evidence type="ECO:0000256" key="1">
    <source>
        <dbReference type="PROSITE-ProRule" id="PRU00047"/>
    </source>
</evidence>
<feature type="compositionally biased region" description="Acidic residues" evidence="2">
    <location>
        <begin position="639"/>
        <end position="653"/>
    </location>
</feature>
<dbReference type="InterPro" id="IPR021109">
    <property type="entry name" value="Peptidase_aspartic_dom_sf"/>
</dbReference>
<dbReference type="GO" id="GO:0003676">
    <property type="term" value="F:nucleic acid binding"/>
    <property type="evidence" value="ECO:0007669"/>
    <property type="project" value="InterPro"/>
</dbReference>
<dbReference type="Proteomes" id="UP001174136">
    <property type="component" value="Unassembled WGS sequence"/>
</dbReference>
<accession>A0AA47NLM2</accession>
<feature type="compositionally biased region" description="Polar residues" evidence="2">
    <location>
        <begin position="214"/>
        <end position="227"/>
    </location>
</feature>
<feature type="compositionally biased region" description="Basic and acidic residues" evidence="2">
    <location>
        <begin position="702"/>
        <end position="718"/>
    </location>
</feature>
<keyword evidence="1" id="KW-0863">Zinc-finger</keyword>
<reference evidence="4" key="1">
    <citation type="journal article" date="2023" name="Front. Mar. Sci.">
        <title>A new Merluccius polli reference genome to investigate the effects of global change in West African waters.</title>
        <authorList>
            <person name="Mateo J.L."/>
            <person name="Blanco-Fernandez C."/>
            <person name="Garcia-Vazquez E."/>
            <person name="Machado-Schiaffino G."/>
        </authorList>
    </citation>
    <scope>NUCLEOTIDE SEQUENCE</scope>
    <source>
        <strain evidence="4">C29</strain>
        <tissue evidence="4">Fin</tissue>
    </source>
</reference>
<name>A0AA47NLM2_MERPO</name>
<gene>
    <name evidence="4" type="ORF">N1851_034453</name>
</gene>
<feature type="compositionally biased region" description="Basic and acidic residues" evidence="2">
    <location>
        <begin position="587"/>
        <end position="616"/>
    </location>
</feature>
<feature type="compositionally biased region" description="Acidic residues" evidence="2">
    <location>
        <begin position="617"/>
        <end position="631"/>
    </location>
</feature>
<feature type="region of interest" description="Disordered" evidence="2">
    <location>
        <begin position="587"/>
        <end position="718"/>
    </location>
</feature>
<feature type="domain" description="CCHC-type" evidence="3">
    <location>
        <begin position="257"/>
        <end position="270"/>
    </location>
</feature>
<feature type="compositionally biased region" description="Polar residues" evidence="2">
    <location>
        <begin position="669"/>
        <end position="685"/>
    </location>
</feature>
<dbReference type="EMBL" id="JAOPHQ010006605">
    <property type="protein sequence ID" value="KAK0130866.1"/>
    <property type="molecule type" value="Genomic_DNA"/>
</dbReference>
<dbReference type="SUPFAM" id="SSF50630">
    <property type="entry name" value="Acid proteases"/>
    <property type="match status" value="1"/>
</dbReference>
<evidence type="ECO:0000259" key="3">
    <source>
        <dbReference type="PROSITE" id="PS50158"/>
    </source>
</evidence>
<keyword evidence="1" id="KW-0479">Metal-binding</keyword>
<feature type="region of interest" description="Disordered" evidence="2">
    <location>
        <begin position="153"/>
        <end position="196"/>
    </location>
</feature>
<feature type="compositionally biased region" description="Basic and acidic residues" evidence="2">
    <location>
        <begin position="179"/>
        <end position="191"/>
    </location>
</feature>
<sequence length="718" mass="80746">MEEGLMSNHTEREIIQGIFRIIKPGQFKDMLINMDKMTLTELKSFIQSHLSERNSTELFQELMSTRQHDHETPQQFLYRAIGLKQKVLFASRRANADIAYDPGNVQTVFLRAIHQGLSPKYSEMRTELKPLLADPRVSDEMLLKQVIKVMSEENERQRRLGHTTRQKGTAVRSAQVDVTQDREQTTPDSKTKGKTKTIQDLTTQVETLTSLVESLARSRSTESSIHSTGPKPRFRREDRPRGCTRCREQGVTDCPHCFKCGEAGHRAVGCLRGRTQGDGPRPSALRSPSDNTHMQFKDATKTKQTEVSNVNATCATSNKVTQPAQARVAELVGKKCLLKCYLNGYATTALFDTGSQVSIVDHNWRKTYLPGHQLRPLDELLGSKPLSVLAVTGTPVPYDGWLEMTVNLPGNSDPNLSIEVPFLVVNVPLERPLLGYNVVEHIVKAQKNRGCVVSTMVRLLCSAMEIEEDKATTIVNLIQTQPVTRLGETMVKVGLRDVVIRAGQVAHVKCKVPSHLDPIEAVWLFETNQEESQLQQLDIGDGLVEVCNTESPFVSVPIANYTSKDMVLRRKTVLGNIQSVDKIMETDKPEVPNHPENPVDRILTHDPRPSILHDEPEREEEVMVETSENEMEEPKEFEGGVEEYDSPEEDETAVPEREREPVRTERTRNQFTCARSPASSRSPLQRSEVARPLRAAVTYTRPKPDGTRGEPTGRVRTR</sequence>
<keyword evidence="1" id="KW-0862">Zinc</keyword>
<dbReference type="CDD" id="cd00303">
    <property type="entry name" value="retropepsin_like"/>
    <property type="match status" value="1"/>
</dbReference>
<keyword evidence="5" id="KW-1185">Reference proteome</keyword>
<dbReference type="PROSITE" id="PS50158">
    <property type="entry name" value="ZF_CCHC"/>
    <property type="match status" value="1"/>
</dbReference>
<protein>
    <recommendedName>
        <fullName evidence="3">CCHC-type domain-containing protein</fullName>
    </recommendedName>
</protein>
<evidence type="ECO:0000313" key="5">
    <source>
        <dbReference type="Proteomes" id="UP001174136"/>
    </source>
</evidence>
<feature type="region of interest" description="Disordered" evidence="2">
    <location>
        <begin position="214"/>
        <end position="239"/>
    </location>
</feature>
<dbReference type="InterPro" id="IPR001878">
    <property type="entry name" value="Znf_CCHC"/>
</dbReference>
<feature type="region of interest" description="Disordered" evidence="2">
    <location>
        <begin position="274"/>
        <end position="293"/>
    </location>
</feature>
<proteinExistence type="predicted"/>
<dbReference type="GO" id="GO:0008270">
    <property type="term" value="F:zinc ion binding"/>
    <property type="evidence" value="ECO:0007669"/>
    <property type="project" value="UniProtKB-KW"/>
</dbReference>
<organism evidence="4 5">
    <name type="scientific">Merluccius polli</name>
    <name type="common">Benguela hake</name>
    <name type="synonym">Merluccius cadenati</name>
    <dbReference type="NCBI Taxonomy" id="89951"/>
    <lineage>
        <taxon>Eukaryota</taxon>
        <taxon>Metazoa</taxon>
        <taxon>Chordata</taxon>
        <taxon>Craniata</taxon>
        <taxon>Vertebrata</taxon>
        <taxon>Euteleostomi</taxon>
        <taxon>Actinopterygii</taxon>
        <taxon>Neopterygii</taxon>
        <taxon>Teleostei</taxon>
        <taxon>Neoteleostei</taxon>
        <taxon>Acanthomorphata</taxon>
        <taxon>Zeiogadaria</taxon>
        <taxon>Gadariae</taxon>
        <taxon>Gadiformes</taxon>
        <taxon>Gadoidei</taxon>
        <taxon>Merlucciidae</taxon>
        <taxon>Merluccius</taxon>
    </lineage>
</organism>